<organism evidence="4 5">
    <name type="scientific">Carex littledalei</name>
    <dbReference type="NCBI Taxonomy" id="544730"/>
    <lineage>
        <taxon>Eukaryota</taxon>
        <taxon>Viridiplantae</taxon>
        <taxon>Streptophyta</taxon>
        <taxon>Embryophyta</taxon>
        <taxon>Tracheophyta</taxon>
        <taxon>Spermatophyta</taxon>
        <taxon>Magnoliopsida</taxon>
        <taxon>Liliopsida</taxon>
        <taxon>Poales</taxon>
        <taxon>Cyperaceae</taxon>
        <taxon>Cyperoideae</taxon>
        <taxon>Cariceae</taxon>
        <taxon>Carex</taxon>
        <taxon>Carex subgen. Euthyceras</taxon>
    </lineage>
</organism>
<feature type="repeat" description="ANK" evidence="3">
    <location>
        <begin position="81"/>
        <end position="113"/>
    </location>
</feature>
<dbReference type="SMART" id="SM00248">
    <property type="entry name" value="ANK"/>
    <property type="match status" value="11"/>
</dbReference>
<evidence type="ECO:0000313" key="4">
    <source>
        <dbReference type="EMBL" id="KAF3337926.1"/>
    </source>
</evidence>
<dbReference type="Pfam" id="PF13606">
    <property type="entry name" value="Ank_3"/>
    <property type="match status" value="1"/>
</dbReference>
<dbReference type="PANTHER" id="PTHR24123">
    <property type="entry name" value="ANKYRIN REPEAT-CONTAINING"/>
    <property type="match status" value="1"/>
</dbReference>
<keyword evidence="2 3" id="KW-0040">ANK repeat</keyword>
<protein>
    <submittedName>
        <fullName evidence="4">Ankyrin-3-like protein</fullName>
    </submittedName>
</protein>
<dbReference type="OrthoDB" id="194358at2759"/>
<evidence type="ECO:0000313" key="5">
    <source>
        <dbReference type="Proteomes" id="UP000623129"/>
    </source>
</evidence>
<comment type="caution">
    <text evidence="4">The sequence shown here is derived from an EMBL/GenBank/DDBJ whole genome shotgun (WGS) entry which is preliminary data.</text>
</comment>
<feature type="repeat" description="ANK" evidence="3">
    <location>
        <begin position="376"/>
        <end position="408"/>
    </location>
</feature>
<feature type="repeat" description="ANK" evidence="3">
    <location>
        <begin position="176"/>
        <end position="204"/>
    </location>
</feature>
<dbReference type="InterPro" id="IPR036770">
    <property type="entry name" value="Ankyrin_rpt-contain_sf"/>
</dbReference>
<evidence type="ECO:0000256" key="2">
    <source>
        <dbReference type="ARBA" id="ARBA00023043"/>
    </source>
</evidence>
<gene>
    <name evidence="4" type="ORF">FCM35_KLT18513</name>
</gene>
<sequence length="753" mass="81405">MAVLWQGAMAQVWPMVEYNPDTSQKLVDAIATGADVAACLANPAADVNFAGAFWLKSRRADIVLREEAPDEVRFEYEEIRTDVSPLFLAAHSGDLSLVRSLLAKGADVNQRMFRGYPITAAVREGKADVVEVLVKSGASQPACEEAVVEAALHCRPHIAEIIMESELVRPHIAVHALVCAASCGFVDVVEALIKCGADPNAKDRMLVRSLKPSLHMNVDCTALFAAIVSRQVEVVQQLLQVGVRKDTKVRLGAWSWDTTTGEELRVGAGLAEPYDATWCAVEFFESSGHILRLLLQNRSTNTLHLGRSLLHHAILCGNAAAVQTLLSYGADCNLPVKTNRKQHEFQPVHLASRLGHAKILQILISNGCEIDTRTEHGDTALILCVRHRQEECLRVLISSGADLGALNCGGESAVLVADSTQWGAGFQRAVIDVIRAGKIPKSTDPNIFSSLIFSVKCGDVAAIEVLLTQPEVDINEHDRDGFTPIMIAAREGHVDAFRVLLFAGANVRLCNQHGESAITFCQSSKKRDLFEQVMLEFALENGAAGGFYALHCAARRGDLAAVCSLVGKCGDVNLPDGDGYTPLMLAAREGHGSVCELLISHGAKCDINTSRGETALSLARENDKFGSSAVNVILDEISRVLVLRGGRVKKHTKNGKGSPHYKFLKMVGPTGVLSWGNSCSRNVICQEVKVGPSSNFVKNRGRRRDANEPGLYRVVTIKGKEVHFVCEGGNEVAELWARGIRLVTNAAVGNKVD</sequence>
<name>A0A833RLC9_9POAL</name>
<dbReference type="Pfam" id="PF12796">
    <property type="entry name" value="Ank_2"/>
    <property type="match status" value="4"/>
</dbReference>
<dbReference type="PANTHER" id="PTHR24123:SF139">
    <property type="entry name" value="ANKYRIN"/>
    <property type="match status" value="1"/>
</dbReference>
<dbReference type="EMBL" id="SWLB01000006">
    <property type="protein sequence ID" value="KAF3337926.1"/>
    <property type="molecule type" value="Genomic_DNA"/>
</dbReference>
<dbReference type="InterPro" id="IPR051165">
    <property type="entry name" value="Multifunctional_ANK_Repeat"/>
</dbReference>
<dbReference type="SUPFAM" id="SSF48403">
    <property type="entry name" value="Ankyrin repeat"/>
    <property type="match status" value="2"/>
</dbReference>
<dbReference type="PROSITE" id="PS50088">
    <property type="entry name" value="ANK_REPEAT"/>
    <property type="match status" value="7"/>
</dbReference>
<feature type="repeat" description="ANK" evidence="3">
    <location>
        <begin position="578"/>
        <end position="610"/>
    </location>
</feature>
<dbReference type="PROSITE" id="PS50297">
    <property type="entry name" value="ANK_REP_REGION"/>
    <property type="match status" value="6"/>
</dbReference>
<dbReference type="Gene3D" id="1.25.40.20">
    <property type="entry name" value="Ankyrin repeat-containing domain"/>
    <property type="match status" value="5"/>
</dbReference>
<evidence type="ECO:0000256" key="3">
    <source>
        <dbReference type="PROSITE-ProRule" id="PRU00023"/>
    </source>
</evidence>
<keyword evidence="1" id="KW-0677">Repeat</keyword>
<keyword evidence="5" id="KW-1185">Reference proteome</keyword>
<feature type="repeat" description="ANK" evidence="3">
    <location>
        <begin position="305"/>
        <end position="337"/>
    </location>
</feature>
<reference evidence="4" key="1">
    <citation type="submission" date="2020-01" db="EMBL/GenBank/DDBJ databases">
        <title>Genome sequence of Kobresia littledalei, the first chromosome-level genome in the family Cyperaceae.</title>
        <authorList>
            <person name="Qu G."/>
        </authorList>
    </citation>
    <scope>NUCLEOTIDE SEQUENCE</scope>
    <source>
        <strain evidence="4">C.B.Clarke</strain>
        <tissue evidence="4">Leaf</tissue>
    </source>
</reference>
<evidence type="ECO:0000256" key="1">
    <source>
        <dbReference type="ARBA" id="ARBA00022737"/>
    </source>
</evidence>
<dbReference type="Proteomes" id="UP000623129">
    <property type="component" value="Unassembled WGS sequence"/>
</dbReference>
<feature type="repeat" description="ANK" evidence="3">
    <location>
        <begin position="480"/>
        <end position="512"/>
    </location>
</feature>
<dbReference type="AlphaFoldDB" id="A0A833RLC9"/>
<proteinExistence type="predicted"/>
<accession>A0A833RLC9</accession>
<dbReference type="InterPro" id="IPR002110">
    <property type="entry name" value="Ankyrin_rpt"/>
</dbReference>
<feature type="repeat" description="ANK" evidence="3">
    <location>
        <begin position="343"/>
        <end position="375"/>
    </location>
</feature>